<feature type="repeat" description="RCC1" evidence="2">
    <location>
        <begin position="78"/>
        <end position="128"/>
    </location>
</feature>
<proteinExistence type="predicted"/>
<dbReference type="AlphaFoldDB" id="L8HC18"/>
<dbReference type="InterPro" id="IPR051625">
    <property type="entry name" value="Signaling_Regulatory_Domain"/>
</dbReference>
<feature type="repeat" description="RCC1" evidence="2">
    <location>
        <begin position="225"/>
        <end position="285"/>
    </location>
</feature>
<protein>
    <submittedName>
        <fullName evidence="3">Regulator of chromosome condensation (RCC1) repeat domain containing protein</fullName>
    </submittedName>
</protein>
<feature type="repeat" description="RCC1" evidence="2">
    <location>
        <begin position="28"/>
        <end position="77"/>
    </location>
</feature>
<dbReference type="Proteomes" id="UP000011083">
    <property type="component" value="Unassembled WGS sequence"/>
</dbReference>
<keyword evidence="1" id="KW-0677">Repeat</keyword>
<dbReference type="Pfam" id="PF00415">
    <property type="entry name" value="RCC1"/>
    <property type="match status" value="4"/>
</dbReference>
<dbReference type="EMBL" id="KB007894">
    <property type="protein sequence ID" value="ELR21936.1"/>
    <property type="molecule type" value="Genomic_DNA"/>
</dbReference>
<dbReference type="VEuPathDB" id="AmoebaDB:ACA1_046560"/>
<dbReference type="GeneID" id="14922854"/>
<evidence type="ECO:0000256" key="2">
    <source>
        <dbReference type="PROSITE-ProRule" id="PRU00235"/>
    </source>
</evidence>
<dbReference type="OMA" id="MIMAFND"/>
<name>L8HC18_ACACF</name>
<dbReference type="Gene3D" id="2.130.10.30">
    <property type="entry name" value="Regulator of chromosome condensation 1/beta-lactamase-inhibitor protein II"/>
    <property type="match status" value="2"/>
</dbReference>
<gene>
    <name evidence="3" type="ORF">ACA1_046560</name>
</gene>
<dbReference type="PRINTS" id="PR00633">
    <property type="entry name" value="RCCNDNSATION"/>
</dbReference>
<dbReference type="KEGG" id="acan:ACA1_046560"/>
<dbReference type="PROSITE" id="PS50012">
    <property type="entry name" value="RCC1_3"/>
    <property type="match status" value="4"/>
</dbReference>
<dbReference type="PROSITE" id="PS00626">
    <property type="entry name" value="RCC1_2"/>
    <property type="match status" value="1"/>
</dbReference>
<dbReference type="PANTHER" id="PTHR22872:SF2">
    <property type="entry name" value="INHIBITOR OF BRUTON TYROSINE KINASE"/>
    <property type="match status" value="1"/>
</dbReference>
<organism evidence="3 4">
    <name type="scientific">Acanthamoeba castellanii (strain ATCC 30010 / Neff)</name>
    <dbReference type="NCBI Taxonomy" id="1257118"/>
    <lineage>
        <taxon>Eukaryota</taxon>
        <taxon>Amoebozoa</taxon>
        <taxon>Discosea</taxon>
        <taxon>Longamoebia</taxon>
        <taxon>Centramoebida</taxon>
        <taxon>Acanthamoebidae</taxon>
        <taxon>Acanthamoeba</taxon>
    </lineage>
</organism>
<feature type="repeat" description="RCC1" evidence="2">
    <location>
        <begin position="286"/>
        <end position="343"/>
    </location>
</feature>
<reference evidence="3 4" key="1">
    <citation type="journal article" date="2013" name="Genome Biol.">
        <title>Genome of Acanthamoeba castellanii highlights extensive lateral gene transfer and early evolution of tyrosine kinase signaling.</title>
        <authorList>
            <person name="Clarke M."/>
            <person name="Lohan A.J."/>
            <person name="Liu B."/>
            <person name="Lagkouvardos I."/>
            <person name="Roy S."/>
            <person name="Zafar N."/>
            <person name="Bertelli C."/>
            <person name="Schilde C."/>
            <person name="Kianianmomeni A."/>
            <person name="Burglin T.R."/>
            <person name="Frech C."/>
            <person name="Turcotte B."/>
            <person name="Kopec K.O."/>
            <person name="Synnott J.M."/>
            <person name="Choo C."/>
            <person name="Paponov I."/>
            <person name="Finkler A."/>
            <person name="Soon Heng Tan C."/>
            <person name="Hutchins A.P."/>
            <person name="Weinmeier T."/>
            <person name="Rattei T."/>
            <person name="Chu J.S."/>
            <person name="Gimenez G."/>
            <person name="Irimia M."/>
            <person name="Rigden D.J."/>
            <person name="Fitzpatrick D.A."/>
            <person name="Lorenzo-Morales J."/>
            <person name="Bateman A."/>
            <person name="Chiu C.H."/>
            <person name="Tang P."/>
            <person name="Hegemann P."/>
            <person name="Fromm H."/>
            <person name="Raoult D."/>
            <person name="Greub G."/>
            <person name="Miranda-Saavedra D."/>
            <person name="Chen N."/>
            <person name="Nash P."/>
            <person name="Ginger M.L."/>
            <person name="Horn M."/>
            <person name="Schaap P."/>
            <person name="Caler L."/>
            <person name="Loftus B."/>
        </authorList>
    </citation>
    <scope>NUCLEOTIDE SEQUENCE [LARGE SCALE GENOMIC DNA]</scope>
    <source>
        <strain evidence="3 4">Neff</strain>
    </source>
</reference>
<sequence length="393" mass="41636">MDLKAMLAARAASRGGLTEGETNALTSGRLYTWGRNDYGRCGLGDTKHRAVPTRVPDLGRVVKVRGGAGHTLAVTADGTAVAFGKNYLGQLGVGDDDDRYYPHRLQLDDKPAASCSGGGNFSAIVAQSGEVYAMGCGYFHATGQPTEAHLRLPTLTKPGQAARENESVGLIPVVWALTAGETSRFCPAPVPVKGALEGKPVAAIASCFDWNMVIASDVDRGKELRRVWAWGDNGSGQLGPSHCGDSVAERPPYSALPMQIIGGLEAQRIVAISCGNDHGVAVDDKGDVWAWGVGELGQLGFGEECGLAVQTPRMVPFFQRRKASVIVVDVAAAKKHTLYLTQNGQVYVSGDDQFGNERVDAPVNPRQQPHLLDLPFRVSAIGVGGYHSCLVTE</sequence>
<dbReference type="RefSeq" id="XP_004347768.1">
    <property type="nucleotide sequence ID" value="XM_004347718.1"/>
</dbReference>
<dbReference type="OrthoDB" id="19558at2759"/>
<evidence type="ECO:0000313" key="4">
    <source>
        <dbReference type="Proteomes" id="UP000011083"/>
    </source>
</evidence>
<dbReference type="InterPro" id="IPR009091">
    <property type="entry name" value="RCC1/BLIP-II"/>
</dbReference>
<keyword evidence="4" id="KW-1185">Reference proteome</keyword>
<dbReference type="SUPFAM" id="SSF50985">
    <property type="entry name" value="RCC1/BLIP-II"/>
    <property type="match status" value="2"/>
</dbReference>
<dbReference type="STRING" id="1257118.L8HC18"/>
<evidence type="ECO:0000313" key="3">
    <source>
        <dbReference type="EMBL" id="ELR21936.1"/>
    </source>
</evidence>
<dbReference type="InterPro" id="IPR000408">
    <property type="entry name" value="Reg_chr_condens"/>
</dbReference>
<evidence type="ECO:0000256" key="1">
    <source>
        <dbReference type="ARBA" id="ARBA00022737"/>
    </source>
</evidence>
<dbReference type="PANTHER" id="PTHR22872">
    <property type="entry name" value="BTK-BINDING PROTEIN-RELATED"/>
    <property type="match status" value="1"/>
</dbReference>
<accession>L8HC18</accession>